<feature type="domain" description="ATPase dynein-related AAA" evidence="4">
    <location>
        <begin position="321"/>
        <end position="401"/>
    </location>
</feature>
<evidence type="ECO:0000259" key="5">
    <source>
        <dbReference type="Pfam" id="PF17865"/>
    </source>
</evidence>
<feature type="domain" description="Midasin AAA lid" evidence="5">
    <location>
        <begin position="198"/>
        <end position="245"/>
    </location>
</feature>
<keyword evidence="7" id="KW-1185">Reference proteome</keyword>
<accession>X6MP19</accession>
<organism evidence="6 7">
    <name type="scientific">Reticulomyxa filosa</name>
    <dbReference type="NCBI Taxonomy" id="46433"/>
    <lineage>
        <taxon>Eukaryota</taxon>
        <taxon>Sar</taxon>
        <taxon>Rhizaria</taxon>
        <taxon>Retaria</taxon>
        <taxon>Foraminifera</taxon>
        <taxon>Monothalamids</taxon>
        <taxon>Reticulomyxidae</taxon>
        <taxon>Reticulomyxa</taxon>
    </lineage>
</organism>
<evidence type="ECO:0000256" key="1">
    <source>
        <dbReference type="ARBA" id="ARBA00022741"/>
    </source>
</evidence>
<dbReference type="InterPro" id="IPR027417">
    <property type="entry name" value="P-loop_NTPase"/>
</dbReference>
<dbReference type="PANTHER" id="PTHR48103">
    <property type="entry name" value="MIDASIN-RELATED"/>
    <property type="match status" value="1"/>
</dbReference>
<evidence type="ECO:0000313" key="7">
    <source>
        <dbReference type="Proteomes" id="UP000023152"/>
    </source>
</evidence>
<feature type="non-terminal residue" evidence="6">
    <location>
        <position position="402"/>
    </location>
</feature>
<dbReference type="GO" id="GO:0000055">
    <property type="term" value="P:ribosomal large subunit export from nucleus"/>
    <property type="evidence" value="ECO:0007669"/>
    <property type="project" value="TreeGrafter"/>
</dbReference>
<comment type="caution">
    <text evidence="6">The sequence shown here is derived from an EMBL/GenBank/DDBJ whole genome shotgun (WGS) entry which is preliminary data.</text>
</comment>
<dbReference type="OrthoDB" id="5186at2759"/>
<keyword evidence="1" id="KW-0547">Nucleotide-binding</keyword>
<dbReference type="GO" id="GO:0030687">
    <property type="term" value="C:preribosome, large subunit precursor"/>
    <property type="evidence" value="ECO:0007669"/>
    <property type="project" value="TreeGrafter"/>
</dbReference>
<dbReference type="GO" id="GO:0005524">
    <property type="term" value="F:ATP binding"/>
    <property type="evidence" value="ECO:0007669"/>
    <property type="project" value="UniProtKB-KW"/>
</dbReference>
<protein>
    <submittedName>
        <fullName evidence="6">Midasin</fullName>
    </submittedName>
</protein>
<dbReference type="SUPFAM" id="SSF52540">
    <property type="entry name" value="P-loop containing nucleoside triphosphate hydrolases"/>
    <property type="match status" value="2"/>
</dbReference>
<dbReference type="Gene3D" id="3.40.50.300">
    <property type="entry name" value="P-loop containing nucleotide triphosphate hydrolases"/>
    <property type="match status" value="2"/>
</dbReference>
<feature type="region of interest" description="Disordered" evidence="3">
    <location>
        <begin position="1"/>
        <end position="20"/>
    </location>
</feature>
<dbReference type="Pfam" id="PF17865">
    <property type="entry name" value="AAA_lid_5"/>
    <property type="match status" value="1"/>
</dbReference>
<dbReference type="EMBL" id="ASPP01018964">
    <property type="protein sequence ID" value="ETO15609.1"/>
    <property type="molecule type" value="Genomic_DNA"/>
</dbReference>
<dbReference type="InterPro" id="IPR041190">
    <property type="entry name" value="Midasin_AAA_lid_5"/>
</dbReference>
<keyword evidence="2" id="KW-0067">ATP-binding</keyword>
<dbReference type="InterPro" id="IPR011704">
    <property type="entry name" value="ATPase_dyneun-rel_AAA"/>
</dbReference>
<reference evidence="6 7" key="1">
    <citation type="journal article" date="2013" name="Curr. Biol.">
        <title>The Genome of the Foraminiferan Reticulomyxa filosa.</title>
        <authorList>
            <person name="Glockner G."/>
            <person name="Hulsmann N."/>
            <person name="Schleicher M."/>
            <person name="Noegel A.A."/>
            <person name="Eichinger L."/>
            <person name="Gallinger C."/>
            <person name="Pawlowski J."/>
            <person name="Sierra R."/>
            <person name="Euteneuer U."/>
            <person name="Pillet L."/>
            <person name="Moustafa A."/>
            <person name="Platzer M."/>
            <person name="Groth M."/>
            <person name="Szafranski K."/>
            <person name="Schliwa M."/>
        </authorList>
    </citation>
    <scope>NUCLEOTIDE SEQUENCE [LARGE SCALE GENOMIC DNA]</scope>
</reference>
<dbReference type="GO" id="GO:0000027">
    <property type="term" value="P:ribosomal large subunit assembly"/>
    <property type="evidence" value="ECO:0007669"/>
    <property type="project" value="TreeGrafter"/>
</dbReference>
<dbReference type="GO" id="GO:0016887">
    <property type="term" value="F:ATP hydrolysis activity"/>
    <property type="evidence" value="ECO:0007669"/>
    <property type="project" value="InterPro"/>
</dbReference>
<proteinExistence type="predicted"/>
<feature type="compositionally biased region" description="Low complexity" evidence="3">
    <location>
        <begin position="8"/>
        <end position="20"/>
    </location>
</feature>
<evidence type="ECO:0000256" key="2">
    <source>
        <dbReference type="ARBA" id="ARBA00022840"/>
    </source>
</evidence>
<dbReference type="GO" id="GO:0005634">
    <property type="term" value="C:nucleus"/>
    <property type="evidence" value="ECO:0007669"/>
    <property type="project" value="TreeGrafter"/>
</dbReference>
<evidence type="ECO:0000256" key="3">
    <source>
        <dbReference type="SAM" id="MobiDB-lite"/>
    </source>
</evidence>
<evidence type="ECO:0000313" key="6">
    <source>
        <dbReference type="EMBL" id="ETO15609.1"/>
    </source>
</evidence>
<gene>
    <name evidence="6" type="ORF">RFI_21755</name>
</gene>
<name>X6MP19_RETFI</name>
<dbReference type="Pfam" id="PF07728">
    <property type="entry name" value="AAA_5"/>
    <property type="match status" value="2"/>
</dbReference>
<dbReference type="Proteomes" id="UP000023152">
    <property type="component" value="Unassembled WGS sequence"/>
</dbReference>
<dbReference type="PANTHER" id="PTHR48103:SF2">
    <property type="entry name" value="MIDASIN"/>
    <property type="match status" value="1"/>
</dbReference>
<evidence type="ECO:0000259" key="4">
    <source>
        <dbReference type="Pfam" id="PF07728"/>
    </source>
</evidence>
<feature type="domain" description="ATPase dynein-related AAA" evidence="4">
    <location>
        <begin position="49"/>
        <end position="138"/>
    </location>
</feature>
<feature type="non-terminal residue" evidence="6">
    <location>
        <position position="1"/>
    </location>
</feature>
<sequence>DEKERESTLNTRPTTTTTENETLKREWQRLKDNVYGLEQMLHKTRDQFAFAFVKGLLIECVEKGHWLLLDEINLANSEALGRICGILDSGGSTDEYGNHTGSVVLIEKGETKCIPRHPNFRLFANMNPPTDYGKKNLAGYLRNHFTELYVNEIEEQSDLEMIVRHFILRKINPQETSICSQIVTFYLGPFQYAVVDTCLGIRVQNHKRYSLLRALYEGFVMVFVTPLREESKGEMEQLVKTMILSGKDKRQLKEKEYNLHFIPSLTDEEQRLYRIEQTFVLKLGTVSKDNQAFVQPFIRTETMEKRLKDLCRVVGSGKNYPVLLEGPTSSGKTSLVEYLAHATQHKCVRINNHEHTDMDEYIGCYVTDPLSGKLIFEEGILIKAMRNGWWVILDELNLAPSE</sequence>
<dbReference type="AlphaFoldDB" id="X6MP19"/>